<sequence length="291" mass="31499">MVTAITVLGIGELARRTGVPVRTVRFYCDEGILEPVRSAGGHRRFDVTAVERLTLIRRLRGLGLGLPSIRQVLAGQRSVAEAVTAERAALDAELAALAWRRASLRAVETGARLDLLAAVGDGRAAREVLNGFWRNDFLGPVPADTVEMFLASSVPTPPEDPTPAQVVAYAEMVALVDDTKLRTGLRRRPRIADQAALHDGIGVACDLARPLVLAGQRPEPGAALDRFVDAYAVLGRTGDTPEFRRSLHTSLAVERNPRLRRYWELVGEVTGEAVTVGQAHAWLLDALGVQR</sequence>
<dbReference type="InterPro" id="IPR000551">
    <property type="entry name" value="MerR-type_HTH_dom"/>
</dbReference>
<feature type="domain" description="HTH merR-type" evidence="2">
    <location>
        <begin position="7"/>
        <end position="75"/>
    </location>
</feature>
<keyword evidence="1 3" id="KW-0238">DNA-binding</keyword>
<dbReference type="EMBL" id="JAGGMS010000001">
    <property type="protein sequence ID" value="MBP2186799.1"/>
    <property type="molecule type" value="Genomic_DNA"/>
</dbReference>
<name>A0ABS4Q536_9PSEU</name>
<gene>
    <name evidence="3" type="ORF">JOM49_008325</name>
</gene>
<dbReference type="PANTHER" id="PTHR30204">
    <property type="entry name" value="REDOX-CYCLING DRUG-SENSING TRANSCRIPTIONAL ACTIVATOR SOXR"/>
    <property type="match status" value="1"/>
</dbReference>
<dbReference type="Proteomes" id="UP000741013">
    <property type="component" value="Unassembled WGS sequence"/>
</dbReference>
<dbReference type="SUPFAM" id="SSF46955">
    <property type="entry name" value="Putative DNA-binding domain"/>
    <property type="match status" value="1"/>
</dbReference>
<dbReference type="PANTHER" id="PTHR30204:SF93">
    <property type="entry name" value="HTH MERR-TYPE DOMAIN-CONTAINING PROTEIN"/>
    <property type="match status" value="1"/>
</dbReference>
<dbReference type="CDD" id="cd00592">
    <property type="entry name" value="HTH_MerR-like"/>
    <property type="match status" value="1"/>
</dbReference>
<dbReference type="InterPro" id="IPR047057">
    <property type="entry name" value="MerR_fam"/>
</dbReference>
<evidence type="ECO:0000256" key="1">
    <source>
        <dbReference type="ARBA" id="ARBA00023125"/>
    </source>
</evidence>
<dbReference type="Gene3D" id="1.10.1660.10">
    <property type="match status" value="1"/>
</dbReference>
<reference evidence="3 4" key="1">
    <citation type="submission" date="2021-03" db="EMBL/GenBank/DDBJ databases">
        <title>Sequencing the genomes of 1000 actinobacteria strains.</title>
        <authorList>
            <person name="Klenk H.-P."/>
        </authorList>
    </citation>
    <scope>NUCLEOTIDE SEQUENCE [LARGE SCALE GENOMIC DNA]</scope>
    <source>
        <strain evidence="3 4">DSM 45510</strain>
    </source>
</reference>
<dbReference type="SMART" id="SM00422">
    <property type="entry name" value="HTH_MERR"/>
    <property type="match status" value="1"/>
</dbReference>
<evidence type="ECO:0000313" key="3">
    <source>
        <dbReference type="EMBL" id="MBP2186799.1"/>
    </source>
</evidence>
<dbReference type="Pfam" id="PF13411">
    <property type="entry name" value="MerR_1"/>
    <property type="match status" value="1"/>
</dbReference>
<accession>A0ABS4Q536</accession>
<dbReference type="RefSeq" id="WP_245369645.1">
    <property type="nucleotide sequence ID" value="NZ_JAGGMS010000001.1"/>
</dbReference>
<dbReference type="PROSITE" id="PS50937">
    <property type="entry name" value="HTH_MERR_2"/>
    <property type="match status" value="1"/>
</dbReference>
<proteinExistence type="predicted"/>
<protein>
    <submittedName>
        <fullName evidence="3">DNA-binding transcriptional MerR regulator</fullName>
    </submittedName>
</protein>
<organism evidence="3 4">
    <name type="scientific">Amycolatopsis magusensis</name>
    <dbReference type="NCBI Taxonomy" id="882444"/>
    <lineage>
        <taxon>Bacteria</taxon>
        <taxon>Bacillati</taxon>
        <taxon>Actinomycetota</taxon>
        <taxon>Actinomycetes</taxon>
        <taxon>Pseudonocardiales</taxon>
        <taxon>Pseudonocardiaceae</taxon>
        <taxon>Amycolatopsis</taxon>
    </lineage>
</organism>
<dbReference type="InterPro" id="IPR009061">
    <property type="entry name" value="DNA-bd_dom_put_sf"/>
</dbReference>
<dbReference type="GO" id="GO:0003677">
    <property type="term" value="F:DNA binding"/>
    <property type="evidence" value="ECO:0007669"/>
    <property type="project" value="UniProtKB-KW"/>
</dbReference>
<evidence type="ECO:0000313" key="4">
    <source>
        <dbReference type="Proteomes" id="UP000741013"/>
    </source>
</evidence>
<comment type="caution">
    <text evidence="3">The sequence shown here is derived from an EMBL/GenBank/DDBJ whole genome shotgun (WGS) entry which is preliminary data.</text>
</comment>
<dbReference type="PRINTS" id="PR00040">
    <property type="entry name" value="HTHMERR"/>
</dbReference>
<keyword evidence="4" id="KW-1185">Reference proteome</keyword>
<evidence type="ECO:0000259" key="2">
    <source>
        <dbReference type="PROSITE" id="PS50937"/>
    </source>
</evidence>